<comment type="caution">
    <text evidence="29">The sequence shown here is derived from an EMBL/GenBank/DDBJ whole genome shotgun (WGS) entry which is preliminary data.</text>
</comment>
<dbReference type="Gene3D" id="1.10.10.1700">
    <property type="entry name" value="Histone-lysine N-methyltransferase"/>
    <property type="match status" value="1"/>
</dbReference>
<evidence type="ECO:0000256" key="14">
    <source>
        <dbReference type="ARBA" id="ARBA00022691"/>
    </source>
</evidence>
<feature type="compositionally biased region" description="Basic and acidic residues" evidence="25">
    <location>
        <begin position="428"/>
        <end position="438"/>
    </location>
</feature>
<evidence type="ECO:0000256" key="5">
    <source>
        <dbReference type="ARBA" id="ARBA00008546"/>
    </source>
</evidence>
<dbReference type="GO" id="GO:0005634">
    <property type="term" value="C:nucleus"/>
    <property type="evidence" value="ECO:0007669"/>
    <property type="project" value="UniProtKB-SubCell"/>
</dbReference>
<evidence type="ECO:0000256" key="12">
    <source>
        <dbReference type="ARBA" id="ARBA00022603"/>
    </source>
</evidence>
<comment type="catalytic activity">
    <reaction evidence="22">
        <text>N(6)-methyl-L-lysyl(20)-[histone H4] + S-adenosyl-L-methionine = N(6),N(6)-dimethyl-L-lysyl(20)-[histone H4] + S-adenosyl-L-homocysteine + H(+)</text>
        <dbReference type="Rhea" id="RHEA:60348"/>
        <dbReference type="Rhea" id="RHEA-COMP:15555"/>
        <dbReference type="Rhea" id="RHEA-COMP:15556"/>
        <dbReference type="ChEBI" id="CHEBI:15378"/>
        <dbReference type="ChEBI" id="CHEBI:57856"/>
        <dbReference type="ChEBI" id="CHEBI:59789"/>
        <dbReference type="ChEBI" id="CHEBI:61929"/>
        <dbReference type="ChEBI" id="CHEBI:61976"/>
        <dbReference type="EC" id="2.1.1.362"/>
    </reaction>
</comment>
<dbReference type="FunFam" id="2.170.270.10:FF:000006">
    <property type="entry name" value="Histone-lysine N-methyltransferase"/>
    <property type="match status" value="1"/>
</dbReference>
<dbReference type="PROSITE" id="PS50106">
    <property type="entry name" value="PDZ"/>
    <property type="match status" value="1"/>
</dbReference>
<evidence type="ECO:0000256" key="3">
    <source>
        <dbReference type="ARBA" id="ARBA00004282"/>
    </source>
</evidence>
<keyword evidence="10" id="KW-0268">Exocytosis</keyword>
<dbReference type="PROSITE" id="PS51022">
    <property type="entry name" value="L27"/>
    <property type="match status" value="1"/>
</dbReference>
<evidence type="ECO:0000313" key="29">
    <source>
        <dbReference type="EMBL" id="KAH7969075.1"/>
    </source>
</evidence>
<feature type="compositionally biased region" description="Polar residues" evidence="25">
    <location>
        <begin position="351"/>
        <end position="369"/>
    </location>
</feature>
<dbReference type="FunFam" id="1.10.10.1700:FF:000001">
    <property type="entry name" value="Histone-lysine N-methyltransferase"/>
    <property type="match status" value="1"/>
</dbReference>
<evidence type="ECO:0000259" key="28">
    <source>
        <dbReference type="PROSITE" id="PS51022"/>
    </source>
</evidence>
<dbReference type="SUPFAM" id="SSF101288">
    <property type="entry name" value="L27 domain"/>
    <property type="match status" value="1"/>
</dbReference>
<feature type="domain" description="PDZ" evidence="26">
    <location>
        <begin position="785"/>
        <end position="867"/>
    </location>
</feature>
<feature type="compositionally biased region" description="Polar residues" evidence="25">
    <location>
        <begin position="312"/>
        <end position="325"/>
    </location>
</feature>
<feature type="compositionally biased region" description="Basic and acidic residues" evidence="25">
    <location>
        <begin position="502"/>
        <end position="518"/>
    </location>
</feature>
<evidence type="ECO:0000256" key="10">
    <source>
        <dbReference type="ARBA" id="ARBA00022483"/>
    </source>
</evidence>
<dbReference type="InterPro" id="IPR001478">
    <property type="entry name" value="PDZ"/>
</dbReference>
<evidence type="ECO:0000256" key="23">
    <source>
        <dbReference type="ARBA" id="ARBA00052814"/>
    </source>
</evidence>
<reference evidence="29" key="2">
    <citation type="submission" date="2021-09" db="EMBL/GenBank/DDBJ databases">
        <authorList>
            <person name="Jia N."/>
            <person name="Wang J."/>
            <person name="Shi W."/>
            <person name="Du L."/>
            <person name="Sun Y."/>
            <person name="Zhan W."/>
            <person name="Jiang J."/>
            <person name="Wang Q."/>
            <person name="Zhang B."/>
            <person name="Ji P."/>
            <person name="Sakyi L.B."/>
            <person name="Cui X."/>
            <person name="Yuan T."/>
            <person name="Jiang B."/>
            <person name="Yang W."/>
            <person name="Lam T.T.-Y."/>
            <person name="Chang Q."/>
            <person name="Ding S."/>
            <person name="Wang X."/>
            <person name="Zhu J."/>
            <person name="Ruan X."/>
            <person name="Zhao L."/>
            <person name="Wei J."/>
            <person name="Que T."/>
            <person name="Du C."/>
            <person name="Cheng J."/>
            <person name="Dai P."/>
            <person name="Han X."/>
            <person name="Huang E."/>
            <person name="Gao Y."/>
            <person name="Liu J."/>
            <person name="Shao H."/>
            <person name="Ye R."/>
            <person name="Li L."/>
            <person name="Wei W."/>
            <person name="Wang X."/>
            <person name="Wang C."/>
            <person name="Huo Q."/>
            <person name="Li W."/>
            <person name="Guo W."/>
            <person name="Chen H."/>
            <person name="Chen S."/>
            <person name="Zhou L."/>
            <person name="Zhou L."/>
            <person name="Ni X."/>
            <person name="Tian J."/>
            <person name="Zhou Y."/>
            <person name="Sheng Y."/>
            <person name="Liu T."/>
            <person name="Pan Y."/>
            <person name="Xia L."/>
            <person name="Li J."/>
            <person name="Zhao F."/>
            <person name="Cao W."/>
        </authorList>
    </citation>
    <scope>NUCLEOTIDE SEQUENCE</scope>
    <source>
        <strain evidence="29">Rsan-2018</strain>
        <tissue evidence="29">Larvae</tissue>
    </source>
</reference>
<dbReference type="GO" id="GO:0070161">
    <property type="term" value="C:anchoring junction"/>
    <property type="evidence" value="ECO:0007669"/>
    <property type="project" value="UniProtKB-SubCell"/>
</dbReference>
<evidence type="ECO:0000256" key="1">
    <source>
        <dbReference type="ARBA" id="ARBA00004123"/>
    </source>
</evidence>
<dbReference type="InterPro" id="IPR025790">
    <property type="entry name" value="Suv4-20_animal"/>
</dbReference>
<keyword evidence="17" id="KW-0965">Cell junction</keyword>
<dbReference type="SUPFAM" id="SSF82199">
    <property type="entry name" value="SET domain"/>
    <property type="match status" value="1"/>
</dbReference>
<keyword evidence="20" id="KW-0804">Transcription</keyword>
<dbReference type="PANTHER" id="PTHR12977">
    <property type="entry name" value="SUPPRESSOR OF VARIEGATION 4-20-RELATED"/>
    <property type="match status" value="1"/>
</dbReference>
<sequence>MVVEGPRSRYAPSTGMTARELCESDDQATSLILDPYLGFATHKMNLRFRPYKSHKQELQQLIADFKTHNQYEKVFSKLTDFVPASFLTKARQGPFKEHIFRYLRMFDSEAGFEVMRCDRYSMEGNVGAKICATKKWYKNEKIPHLVGCIAELTEEEECQLLCPGKNDFSVMYSCRKNCAQLWLGPAAFINHDCRPNCKFVSTGRDSACVKVLRDIEEGEEITCFYGEDFFGDGNSYCECETCERRGTGAFTTKKGRQPSLMETRLAYSFRETDNRLNRWKQQVKSPQHKPQLQPQQAHHQPGGKTVRKALSRHSNNQSNRLTTRASAGHKKPLGNTDVLQDRQQMPGHIGKNTSSKSVLASKNSVQPSSISPPLPVKDAAINGALHLSEKSDGTLKVNGATVSTTVVTRARNQQRSENKTLEAASKLPEAKPLDKVETEQEQVLPLCPSTLRSSSPKPAEVACSEDTSSVSTVESCKAVSPKTINKVSEVVSSRQSPTESVKAAETKRPVQSTKEVKEVPVSASSRRDRRHPRRLRCVKACSADRPSRPEGVSAMYGEEVSKPLEETANALPVVTEEEEMKQTEERPPEIVNAEADMLGLETTEIDMPELVEVLLADITVEEVAQPELSHFDVVQSEISEVDMTEQPPELQQMVPHCEEEPFVQILDTAILEAPMVTVLPEKTHHASSYVICREQKEKRRTCFTDIKRACELLEKLQRSGEVPAQKLAALQKVLQSEFCNAVREVYEHVYETVDISGSPDIRASATAKATVAAFAASEGHAHPRVVELPKTDEGLGFNVMGGKEQNSPIYISRIIPGGVADRHGALKRGDQLLSVNGVSVEGENHEKAVELLKAAQGTVKLVVRYTPKVLEEMEMRFDKQRATRRRVNAS</sequence>
<evidence type="ECO:0000256" key="8">
    <source>
        <dbReference type="ARBA" id="ARBA00022454"/>
    </source>
</evidence>
<dbReference type="GO" id="GO:0015031">
    <property type="term" value="P:protein transport"/>
    <property type="evidence" value="ECO:0007669"/>
    <property type="project" value="UniProtKB-KW"/>
</dbReference>
<keyword evidence="18" id="KW-0805">Transcription regulation</keyword>
<dbReference type="InterPro" id="IPR039977">
    <property type="entry name" value="Suv4-20/Set9"/>
</dbReference>
<evidence type="ECO:0000256" key="4">
    <source>
        <dbReference type="ARBA" id="ARBA00004286"/>
    </source>
</evidence>
<dbReference type="VEuPathDB" id="VectorBase:RSAN_048818"/>
<dbReference type="FunFam" id="2.30.42.10:FF:000076">
    <property type="entry name" value="Protein lin-7 homolog"/>
    <property type="match status" value="1"/>
</dbReference>
<dbReference type="Gene3D" id="1.10.287.650">
    <property type="entry name" value="L27 domain"/>
    <property type="match status" value="1"/>
</dbReference>
<dbReference type="InterPro" id="IPR036892">
    <property type="entry name" value="L27_dom_sf"/>
</dbReference>
<dbReference type="InterPro" id="IPR046341">
    <property type="entry name" value="SET_dom_sf"/>
</dbReference>
<reference evidence="29" key="1">
    <citation type="journal article" date="2020" name="Cell">
        <title>Large-Scale Comparative Analyses of Tick Genomes Elucidate Their Genetic Diversity and Vector Capacities.</title>
        <authorList>
            <consortium name="Tick Genome and Microbiome Consortium (TIGMIC)"/>
            <person name="Jia N."/>
            <person name="Wang J."/>
            <person name="Shi W."/>
            <person name="Du L."/>
            <person name="Sun Y."/>
            <person name="Zhan W."/>
            <person name="Jiang J.F."/>
            <person name="Wang Q."/>
            <person name="Zhang B."/>
            <person name="Ji P."/>
            <person name="Bell-Sakyi L."/>
            <person name="Cui X.M."/>
            <person name="Yuan T.T."/>
            <person name="Jiang B.G."/>
            <person name="Yang W.F."/>
            <person name="Lam T.T."/>
            <person name="Chang Q.C."/>
            <person name="Ding S.J."/>
            <person name="Wang X.J."/>
            <person name="Zhu J.G."/>
            <person name="Ruan X.D."/>
            <person name="Zhao L."/>
            <person name="Wei J.T."/>
            <person name="Ye R.Z."/>
            <person name="Que T.C."/>
            <person name="Du C.H."/>
            <person name="Zhou Y.H."/>
            <person name="Cheng J.X."/>
            <person name="Dai P.F."/>
            <person name="Guo W.B."/>
            <person name="Han X.H."/>
            <person name="Huang E.J."/>
            <person name="Li L.F."/>
            <person name="Wei W."/>
            <person name="Gao Y.C."/>
            <person name="Liu J.Z."/>
            <person name="Shao H.Z."/>
            <person name="Wang X."/>
            <person name="Wang C.C."/>
            <person name="Yang T.C."/>
            <person name="Huo Q.B."/>
            <person name="Li W."/>
            <person name="Chen H.Y."/>
            <person name="Chen S.E."/>
            <person name="Zhou L.G."/>
            <person name="Ni X.B."/>
            <person name="Tian J.H."/>
            <person name="Sheng Y."/>
            <person name="Liu T."/>
            <person name="Pan Y.S."/>
            <person name="Xia L.Y."/>
            <person name="Li J."/>
            <person name="Zhao F."/>
            <person name="Cao W.C."/>
        </authorList>
    </citation>
    <scope>NUCLEOTIDE SEQUENCE</scope>
    <source>
        <strain evidence="29">Rsan-2018</strain>
    </source>
</reference>
<dbReference type="InterPro" id="IPR044426">
    <property type="entry name" value="Suv4-20_SET"/>
</dbReference>
<keyword evidence="16" id="KW-0653">Protein transport</keyword>
<dbReference type="SMART" id="SM00317">
    <property type="entry name" value="SET"/>
    <property type="match status" value="1"/>
</dbReference>
<evidence type="ECO:0000256" key="18">
    <source>
        <dbReference type="ARBA" id="ARBA00023015"/>
    </source>
</evidence>
<dbReference type="GO" id="GO:0140941">
    <property type="term" value="F:histone H4K20me methyltransferase activity"/>
    <property type="evidence" value="ECO:0007669"/>
    <property type="project" value="UniProtKB-EC"/>
</dbReference>
<dbReference type="Pfam" id="PF00856">
    <property type="entry name" value="SET"/>
    <property type="match status" value="1"/>
</dbReference>
<dbReference type="InterPro" id="IPR004172">
    <property type="entry name" value="L27_dom"/>
</dbReference>
<dbReference type="SMART" id="SM00569">
    <property type="entry name" value="L27"/>
    <property type="match status" value="1"/>
</dbReference>
<evidence type="ECO:0000256" key="17">
    <source>
        <dbReference type="ARBA" id="ARBA00022949"/>
    </source>
</evidence>
<evidence type="ECO:0000256" key="15">
    <source>
        <dbReference type="ARBA" id="ARBA00022853"/>
    </source>
</evidence>
<evidence type="ECO:0000256" key="22">
    <source>
        <dbReference type="ARBA" id="ARBA00051837"/>
    </source>
</evidence>
<dbReference type="GO" id="GO:0032259">
    <property type="term" value="P:methylation"/>
    <property type="evidence" value="ECO:0007669"/>
    <property type="project" value="UniProtKB-KW"/>
</dbReference>
<evidence type="ECO:0000256" key="25">
    <source>
        <dbReference type="SAM" id="MobiDB-lite"/>
    </source>
</evidence>
<dbReference type="EC" id="2.1.1.362" evidence="6"/>
<evidence type="ECO:0000259" key="26">
    <source>
        <dbReference type="PROSITE" id="PS50106"/>
    </source>
</evidence>
<feature type="region of interest" description="Disordered" evidence="25">
    <location>
        <begin position="484"/>
        <end position="532"/>
    </location>
</feature>
<dbReference type="PROSITE" id="PS50280">
    <property type="entry name" value="SET"/>
    <property type="match status" value="1"/>
</dbReference>
<keyword evidence="9" id="KW-1003">Cell membrane</keyword>
<keyword evidence="30" id="KW-1185">Reference proteome</keyword>
<keyword evidence="11" id="KW-0678">Repressor</keyword>
<dbReference type="InterPro" id="IPR036034">
    <property type="entry name" value="PDZ_sf"/>
</dbReference>
<evidence type="ECO:0000256" key="13">
    <source>
        <dbReference type="ARBA" id="ARBA00022679"/>
    </source>
</evidence>
<protein>
    <recommendedName>
        <fullName evidence="24">Histone-lysine N-methyltransferase Suv4-20</fullName>
        <ecNumber evidence="6">2.1.1.362</ecNumber>
    </recommendedName>
</protein>
<evidence type="ECO:0000256" key="20">
    <source>
        <dbReference type="ARBA" id="ARBA00023163"/>
    </source>
</evidence>
<name>A0A9D4T2H8_RHISA</name>
<dbReference type="Gene3D" id="2.30.42.10">
    <property type="match status" value="1"/>
</dbReference>
<feature type="compositionally biased region" description="Low complexity" evidence="25">
    <location>
        <begin position="288"/>
        <end position="300"/>
    </location>
</feature>
<evidence type="ECO:0000256" key="24">
    <source>
        <dbReference type="ARBA" id="ARBA00071597"/>
    </source>
</evidence>
<gene>
    <name evidence="29" type="ORF">HPB52_014519</name>
</gene>
<dbReference type="Pfam" id="PF02828">
    <property type="entry name" value="L27"/>
    <property type="match status" value="1"/>
</dbReference>
<comment type="catalytic activity">
    <reaction evidence="23">
        <text>N(6),N(6)-dimethyl-L-lysyl(20)-[histone H4] + S-adenosyl-L-methionine = N(6),N(6),N(6)-trimethyl-L-lysyl(20)-[histone H4] + S-adenosyl-L-homocysteine + H(+)</text>
        <dbReference type="Rhea" id="RHEA:61992"/>
        <dbReference type="Rhea" id="RHEA-COMP:15556"/>
        <dbReference type="Rhea" id="RHEA-COMP:15998"/>
        <dbReference type="ChEBI" id="CHEBI:15378"/>
        <dbReference type="ChEBI" id="CHEBI:57856"/>
        <dbReference type="ChEBI" id="CHEBI:59789"/>
        <dbReference type="ChEBI" id="CHEBI:61961"/>
        <dbReference type="ChEBI" id="CHEBI:61976"/>
    </reaction>
</comment>
<feature type="domain" description="L27" evidence="28">
    <location>
        <begin position="702"/>
        <end position="757"/>
    </location>
</feature>
<keyword evidence="15" id="KW-0156">Chromatin regulator</keyword>
<evidence type="ECO:0000256" key="2">
    <source>
        <dbReference type="ARBA" id="ARBA00004202"/>
    </source>
</evidence>
<keyword evidence="21" id="KW-0539">Nucleus</keyword>
<dbReference type="SMART" id="SM00228">
    <property type="entry name" value="PDZ"/>
    <property type="match status" value="1"/>
</dbReference>
<comment type="similarity">
    <text evidence="5">Belongs to the lin-7 family.</text>
</comment>
<dbReference type="InterPro" id="IPR001214">
    <property type="entry name" value="SET_dom"/>
</dbReference>
<evidence type="ECO:0000256" key="21">
    <source>
        <dbReference type="ARBA" id="ARBA00023242"/>
    </source>
</evidence>
<organism evidence="29 30">
    <name type="scientific">Rhipicephalus sanguineus</name>
    <name type="common">Brown dog tick</name>
    <name type="synonym">Ixodes sanguineus</name>
    <dbReference type="NCBI Taxonomy" id="34632"/>
    <lineage>
        <taxon>Eukaryota</taxon>
        <taxon>Metazoa</taxon>
        <taxon>Ecdysozoa</taxon>
        <taxon>Arthropoda</taxon>
        <taxon>Chelicerata</taxon>
        <taxon>Arachnida</taxon>
        <taxon>Acari</taxon>
        <taxon>Parasitiformes</taxon>
        <taxon>Ixodida</taxon>
        <taxon>Ixodoidea</taxon>
        <taxon>Ixodidae</taxon>
        <taxon>Rhipicephalinae</taxon>
        <taxon>Rhipicephalus</taxon>
        <taxon>Rhipicephalus</taxon>
    </lineage>
</organism>
<keyword evidence="14" id="KW-0949">S-adenosyl-L-methionine</keyword>
<evidence type="ECO:0000256" key="19">
    <source>
        <dbReference type="ARBA" id="ARBA00023136"/>
    </source>
</evidence>
<keyword evidence="19" id="KW-0472">Membrane</keyword>
<dbReference type="GO" id="GO:0005694">
    <property type="term" value="C:chromosome"/>
    <property type="evidence" value="ECO:0007669"/>
    <property type="project" value="UniProtKB-SubCell"/>
</dbReference>
<evidence type="ECO:0000256" key="6">
    <source>
        <dbReference type="ARBA" id="ARBA00012188"/>
    </source>
</evidence>
<evidence type="ECO:0000259" key="27">
    <source>
        <dbReference type="PROSITE" id="PS50280"/>
    </source>
</evidence>
<keyword evidence="7" id="KW-0813">Transport</keyword>
<dbReference type="CDD" id="cd06796">
    <property type="entry name" value="PDZ_Lin-7-like"/>
    <property type="match status" value="1"/>
</dbReference>
<feature type="region of interest" description="Disordered" evidence="25">
    <location>
        <begin position="278"/>
        <end position="375"/>
    </location>
</feature>
<dbReference type="PROSITE" id="PS51570">
    <property type="entry name" value="SAM_MT43_SUVAR420_2"/>
    <property type="match status" value="1"/>
</dbReference>
<feature type="domain" description="SET" evidence="27">
    <location>
        <begin position="110"/>
        <end position="226"/>
    </location>
</feature>
<accession>A0A9D4T2H8</accession>
<comment type="subcellular location">
    <subcellularLocation>
        <location evidence="3">Cell junction</location>
    </subcellularLocation>
    <subcellularLocation>
        <location evidence="2">Cell membrane</location>
        <topology evidence="2">Peripheral membrane protein</topology>
    </subcellularLocation>
    <subcellularLocation>
        <location evidence="4">Chromosome</location>
    </subcellularLocation>
    <subcellularLocation>
        <location evidence="1">Nucleus</location>
    </subcellularLocation>
</comment>
<dbReference type="Pfam" id="PF00595">
    <property type="entry name" value="PDZ"/>
    <property type="match status" value="1"/>
</dbReference>
<feature type="region of interest" description="Disordered" evidence="25">
    <location>
        <begin position="408"/>
        <end position="467"/>
    </location>
</feature>
<dbReference type="GO" id="GO:0006887">
    <property type="term" value="P:exocytosis"/>
    <property type="evidence" value="ECO:0007669"/>
    <property type="project" value="UniProtKB-KW"/>
</dbReference>
<evidence type="ECO:0000313" key="30">
    <source>
        <dbReference type="Proteomes" id="UP000821837"/>
    </source>
</evidence>
<keyword evidence="13" id="KW-0808">Transferase</keyword>
<dbReference type="EMBL" id="JABSTV010001248">
    <property type="protein sequence ID" value="KAH7969075.1"/>
    <property type="molecule type" value="Genomic_DNA"/>
</dbReference>
<feature type="compositionally biased region" description="Polar residues" evidence="25">
    <location>
        <begin position="484"/>
        <end position="499"/>
    </location>
</feature>
<dbReference type="Gene3D" id="2.170.270.10">
    <property type="entry name" value="SET domain"/>
    <property type="match status" value="1"/>
</dbReference>
<evidence type="ECO:0000256" key="11">
    <source>
        <dbReference type="ARBA" id="ARBA00022491"/>
    </source>
</evidence>
<dbReference type="SUPFAM" id="SSF50156">
    <property type="entry name" value="PDZ domain-like"/>
    <property type="match status" value="1"/>
</dbReference>
<proteinExistence type="inferred from homology"/>
<keyword evidence="8" id="KW-0158">Chromosome</keyword>
<evidence type="ECO:0000256" key="7">
    <source>
        <dbReference type="ARBA" id="ARBA00022448"/>
    </source>
</evidence>
<dbReference type="PANTHER" id="PTHR12977:SF4">
    <property type="entry name" value="HISTONE-LYSINE N-METHYLTRANSFERASE KMT5B"/>
    <property type="match status" value="1"/>
</dbReference>
<evidence type="ECO:0000256" key="16">
    <source>
        <dbReference type="ARBA" id="ARBA00022927"/>
    </source>
</evidence>
<dbReference type="InterPro" id="IPR041938">
    <property type="entry name" value="Hist-Lys_N-MTase_N"/>
</dbReference>
<dbReference type="AlphaFoldDB" id="A0A9D4T2H8"/>
<dbReference type="GO" id="GO:0005886">
    <property type="term" value="C:plasma membrane"/>
    <property type="evidence" value="ECO:0007669"/>
    <property type="project" value="UniProtKB-SubCell"/>
</dbReference>
<dbReference type="Proteomes" id="UP000821837">
    <property type="component" value="Unassembled WGS sequence"/>
</dbReference>
<dbReference type="CDD" id="cd19186">
    <property type="entry name" value="SET_Suv4-20"/>
    <property type="match status" value="1"/>
</dbReference>
<evidence type="ECO:0000256" key="9">
    <source>
        <dbReference type="ARBA" id="ARBA00022475"/>
    </source>
</evidence>
<dbReference type="InterPro" id="IPR014775">
    <property type="entry name" value="L27_C"/>
</dbReference>
<keyword evidence="12" id="KW-0489">Methyltransferase</keyword>
<dbReference type="VEuPathDB" id="VectorBase:RSAN_029700"/>